<proteinExistence type="predicted"/>
<reference evidence="2" key="2">
    <citation type="submission" date="2021-04" db="EMBL/GenBank/DDBJ databases">
        <authorList>
            <person name="Gilroy R."/>
        </authorList>
    </citation>
    <scope>NUCLEOTIDE SEQUENCE</scope>
    <source>
        <strain evidence="2">ChiHjej8B7-25341</strain>
    </source>
</reference>
<name>A0A9D2TZB5_9FIRM</name>
<evidence type="ECO:0000256" key="1">
    <source>
        <dbReference type="SAM" id="MobiDB-lite"/>
    </source>
</evidence>
<comment type="caution">
    <text evidence="2">The sequence shown here is derived from an EMBL/GenBank/DDBJ whole genome shotgun (WGS) entry which is preliminary data.</text>
</comment>
<feature type="region of interest" description="Disordered" evidence="1">
    <location>
        <begin position="548"/>
        <end position="625"/>
    </location>
</feature>
<accession>A0A9D2TZB5</accession>
<feature type="compositionally biased region" description="Polar residues" evidence="1">
    <location>
        <begin position="317"/>
        <end position="351"/>
    </location>
</feature>
<feature type="compositionally biased region" description="Basic and acidic residues" evidence="1">
    <location>
        <begin position="448"/>
        <end position="467"/>
    </location>
</feature>
<dbReference type="AlphaFoldDB" id="A0A9D2TZB5"/>
<feature type="region of interest" description="Disordered" evidence="1">
    <location>
        <begin position="267"/>
        <end position="499"/>
    </location>
</feature>
<feature type="compositionally biased region" description="Low complexity" evidence="1">
    <location>
        <begin position="603"/>
        <end position="615"/>
    </location>
</feature>
<evidence type="ECO:0000313" key="2">
    <source>
        <dbReference type="EMBL" id="HJD30614.1"/>
    </source>
</evidence>
<evidence type="ECO:0000313" key="3">
    <source>
        <dbReference type="Proteomes" id="UP000823851"/>
    </source>
</evidence>
<feature type="compositionally biased region" description="Polar residues" evidence="1">
    <location>
        <begin position="394"/>
        <end position="405"/>
    </location>
</feature>
<dbReference type="EMBL" id="DWUW01000047">
    <property type="protein sequence ID" value="HJD30614.1"/>
    <property type="molecule type" value="Genomic_DNA"/>
</dbReference>
<feature type="compositionally biased region" description="Polar residues" evidence="1">
    <location>
        <begin position="293"/>
        <end position="309"/>
    </location>
</feature>
<sequence>LHKGDWSGELDDDEIIERIEKRKFNPNAVWNRDSEGRLVNEFGEILYLEDYYFTKNEAFQEMNTDGETTSYEDAWKSADRTGPVYTRCPGGYRSEHVFIKNCNEYGDYYSPQDKRVHLNHASRDNEEARIQRLLASEVNPVNTGHRFVKAKDGSLVNLESGTVVFLHDEDGNKFPVRESFYEAEKSMEAEDELKKELGEERLPEGFNEEQDAETPDSMVVNEDGTREEGSECGDAEILTDGAEEPASEKKWDSYKHKTAEDHVDDYHEAGYGEGSYYDEPVHDETVPAGAADSTPSNSGISYENEQVQENYPYEPYQESTSENTDYTQQEQAAFPNQEQGYQESRTEWSYQESRDYQTAHGQQDYKEAASYQEASDTYAEKSISGEPITENRESTTLAGAGSTSGAYPGTADNGYKAEVFSESSQYSSQGSRQDNGEPASSSTSDSYSQRRAEENAATAEKAEEAAKGSEWGKQQYSGSYGNTNRDSYDRQPAHSGSYTGTAAAYTAGKAAYEHSTSFNTVHAPAMEQPQKDKHPTEKDYASAIAQARPFELDYQPRHASRGERTEAGAKSFNANAARPSGDNSHVFAHTQMGSGFSSNERPGSSAGSYGSSASSRTTGTPKKEEARELRHDFAKMNRQTVEAGAGHGYSKATQSTEGGATHGFTKGQASASHEGATSTSDFRRGTLGKSSKPNGMDALKEKASKYGYQHMTAQKKYGFQAINPGKQLQAAKPSAAGLIGAFGGAYRMIVTGADRESKVQVARYVRPIGAVYNMIGGVSVYKNAVKTTEEMLSTLNASGNLRSLNNILSANGHKTISSVTHANIKDLNSSLVRLGQRAGVIKRQGSMFFYNHDKIALFRMGATTDVEAAILGNALKNAASFQNGAGMFKRGFHVAYMTLRMAAMNSDDRT</sequence>
<feature type="compositionally biased region" description="Polar residues" evidence="1">
    <location>
        <begin position="591"/>
        <end position="602"/>
    </location>
</feature>
<feature type="compositionally biased region" description="Polar residues" evidence="1">
    <location>
        <begin position="472"/>
        <end position="485"/>
    </location>
</feature>
<feature type="region of interest" description="Disordered" evidence="1">
    <location>
        <begin position="519"/>
        <end position="538"/>
    </location>
</feature>
<feature type="compositionally biased region" description="Low complexity" evidence="1">
    <location>
        <begin position="421"/>
        <end position="433"/>
    </location>
</feature>
<feature type="non-terminal residue" evidence="2">
    <location>
        <position position="910"/>
    </location>
</feature>
<feature type="non-terminal residue" evidence="2">
    <location>
        <position position="1"/>
    </location>
</feature>
<feature type="region of interest" description="Disordered" evidence="1">
    <location>
        <begin position="641"/>
        <end position="697"/>
    </location>
</feature>
<feature type="compositionally biased region" description="Basic and acidic residues" evidence="1">
    <location>
        <begin position="246"/>
        <end position="255"/>
    </location>
</feature>
<feature type="compositionally biased region" description="Basic and acidic residues" evidence="1">
    <location>
        <begin position="550"/>
        <end position="567"/>
    </location>
</feature>
<reference evidence="2" key="1">
    <citation type="journal article" date="2021" name="PeerJ">
        <title>Extensive microbial diversity within the chicken gut microbiome revealed by metagenomics and culture.</title>
        <authorList>
            <person name="Gilroy R."/>
            <person name="Ravi A."/>
            <person name="Getino M."/>
            <person name="Pursley I."/>
            <person name="Horton D.L."/>
            <person name="Alikhan N.F."/>
            <person name="Baker D."/>
            <person name="Gharbi K."/>
            <person name="Hall N."/>
            <person name="Watson M."/>
            <person name="Adriaenssens E.M."/>
            <person name="Foster-Nyarko E."/>
            <person name="Jarju S."/>
            <person name="Secka A."/>
            <person name="Antonio M."/>
            <person name="Oren A."/>
            <person name="Chaudhuri R.R."/>
            <person name="La Ragione R."/>
            <person name="Hildebrand F."/>
            <person name="Pallen M.J."/>
        </authorList>
    </citation>
    <scope>NUCLEOTIDE SEQUENCE</scope>
    <source>
        <strain evidence="2">ChiHjej8B7-25341</strain>
    </source>
</reference>
<dbReference type="Proteomes" id="UP000823851">
    <property type="component" value="Unassembled WGS sequence"/>
</dbReference>
<gene>
    <name evidence="2" type="ORF">H9912_01600</name>
</gene>
<feature type="compositionally biased region" description="Polar residues" evidence="1">
    <location>
        <begin position="667"/>
        <end position="680"/>
    </location>
</feature>
<protein>
    <submittedName>
        <fullName evidence="2">Uncharacterized protein</fullName>
    </submittedName>
</protein>
<feature type="region of interest" description="Disordered" evidence="1">
    <location>
        <begin position="199"/>
        <end position="255"/>
    </location>
</feature>
<feature type="compositionally biased region" description="Basic and acidic residues" evidence="1">
    <location>
        <begin position="352"/>
        <end position="367"/>
    </location>
</feature>
<organism evidence="2 3">
    <name type="scientific">Candidatus Eisenbergiella stercorigallinarum</name>
    <dbReference type="NCBI Taxonomy" id="2838557"/>
    <lineage>
        <taxon>Bacteria</taxon>
        <taxon>Bacillati</taxon>
        <taxon>Bacillota</taxon>
        <taxon>Clostridia</taxon>
        <taxon>Lachnospirales</taxon>
        <taxon>Lachnospiraceae</taxon>
        <taxon>Eisenbergiella</taxon>
    </lineage>
</organism>
<feature type="compositionally biased region" description="Basic and acidic residues" evidence="1">
    <location>
        <begin position="529"/>
        <end position="538"/>
    </location>
</feature>